<dbReference type="AlphaFoldDB" id="K9P6U1"/>
<gene>
    <name evidence="2" type="ordered locus">Cyagr_1253</name>
</gene>
<proteinExistence type="predicted"/>
<dbReference type="EMBL" id="CP003495">
    <property type="protein sequence ID" value="AFY28431.1"/>
    <property type="molecule type" value="Genomic_DNA"/>
</dbReference>
<dbReference type="Proteomes" id="UP000010388">
    <property type="component" value="Chromosome"/>
</dbReference>
<feature type="transmembrane region" description="Helical" evidence="1">
    <location>
        <begin position="349"/>
        <end position="371"/>
    </location>
</feature>
<feature type="transmembrane region" description="Helical" evidence="1">
    <location>
        <begin position="317"/>
        <end position="337"/>
    </location>
</feature>
<organism evidence="2 3">
    <name type="scientific">Cyanobium gracile (strain ATCC 27147 / PCC 6307)</name>
    <dbReference type="NCBI Taxonomy" id="292564"/>
    <lineage>
        <taxon>Bacteria</taxon>
        <taxon>Bacillati</taxon>
        <taxon>Cyanobacteriota</taxon>
        <taxon>Cyanophyceae</taxon>
        <taxon>Synechococcales</taxon>
        <taxon>Prochlorococcaceae</taxon>
        <taxon>Cyanobium</taxon>
    </lineage>
</organism>
<feature type="transmembrane region" description="Helical" evidence="1">
    <location>
        <begin position="176"/>
        <end position="203"/>
    </location>
</feature>
<accession>K9P6U1</accession>
<keyword evidence="1" id="KW-0472">Membrane</keyword>
<feature type="transmembrane region" description="Helical" evidence="1">
    <location>
        <begin position="264"/>
        <end position="287"/>
    </location>
</feature>
<sequence length="530" mass="59745">MRAVASVVDPAEWILVAIVALVILWFAWIEWPGLHSDATFFAPPVINVATGKGWSFGGYLPFFVLKGNDLYDFHGLLHILLYGVLLRCKTWESLSIWMGVVNAFTFLLYYALYRRCLRISEIGIPFLAVLFAIVPVVIAIGLQGRPEQLALPLMALPLLLHGRVQPYGAWLRASGAITGLVVLASPLLGAVYAAGLIIASWILDPQTVFQRLLHIAMALLILVLTVVLVIGAFTPYDALSWALRTVQTGSMAFDSRKFLFGFWAYRWGFTIIAPLWNLFTIFALGVSAWALARLRYFLPLVFGMIVIMLATPRMLDYGFLPFLPLALCGLCYRNAYISVADKWLPDQRFLLKLASIWSLLFAYVMVAWLVISIHPGVHFHSAATSRLALEQWLPRELREDGSVAVGYQGLHRPNPIVLLDPKIHAIDIRIRPEQRVQASRSEMAKLERYENATGAKVEYYLFQQKYPFLRADLPSVLSIGGRVFHLIDDNWTDSYSPIEKLVRPRDLPNDFRLALFRSVDAARPVRETGE</sequence>
<evidence type="ECO:0000313" key="3">
    <source>
        <dbReference type="Proteomes" id="UP000010388"/>
    </source>
</evidence>
<feature type="transmembrane region" description="Helical" evidence="1">
    <location>
        <begin position="124"/>
        <end position="144"/>
    </location>
</feature>
<reference evidence="3" key="1">
    <citation type="journal article" date="2013" name="Proc. Natl. Acad. Sci. U.S.A.">
        <title>Improving the coverage of the cyanobacterial phylum using diversity-driven genome sequencing.</title>
        <authorList>
            <person name="Shih P.M."/>
            <person name="Wu D."/>
            <person name="Latifi A."/>
            <person name="Axen S.D."/>
            <person name="Fewer D.P."/>
            <person name="Talla E."/>
            <person name="Calteau A."/>
            <person name="Cai F."/>
            <person name="Tandeau de Marsac N."/>
            <person name="Rippka R."/>
            <person name="Herdman M."/>
            <person name="Sivonen K."/>
            <person name="Coursin T."/>
            <person name="Laurent T."/>
            <person name="Goodwin L."/>
            <person name="Nolan M."/>
            <person name="Davenport K.W."/>
            <person name="Han C.S."/>
            <person name="Rubin E.M."/>
            <person name="Eisen J.A."/>
            <person name="Woyke T."/>
            <person name="Gugger M."/>
            <person name="Kerfeld C.A."/>
        </authorList>
    </citation>
    <scope>NUCLEOTIDE SEQUENCE [LARGE SCALE GENOMIC DNA]</scope>
    <source>
        <strain evidence="3">ATCC 27147 / PCC 6307</strain>
    </source>
</reference>
<name>K9P6U1_CYAGP</name>
<dbReference type="HOGENOM" id="CLU_513611_0_0_3"/>
<keyword evidence="1" id="KW-1133">Transmembrane helix</keyword>
<dbReference type="KEGG" id="cgc:Cyagr_1253"/>
<keyword evidence="1" id="KW-0812">Transmembrane</keyword>
<feature type="transmembrane region" description="Helical" evidence="1">
    <location>
        <begin position="215"/>
        <end position="236"/>
    </location>
</feature>
<feature type="transmembrane region" description="Helical" evidence="1">
    <location>
        <begin position="94"/>
        <end position="112"/>
    </location>
</feature>
<feature type="transmembrane region" description="Helical" evidence="1">
    <location>
        <begin position="294"/>
        <end position="311"/>
    </location>
</feature>
<evidence type="ECO:0000313" key="2">
    <source>
        <dbReference type="EMBL" id="AFY28431.1"/>
    </source>
</evidence>
<protein>
    <submittedName>
        <fullName evidence="2">Uncharacterized protein</fullName>
    </submittedName>
</protein>
<feature type="transmembrane region" description="Helical" evidence="1">
    <location>
        <begin position="12"/>
        <end position="29"/>
    </location>
</feature>
<evidence type="ECO:0000256" key="1">
    <source>
        <dbReference type="SAM" id="Phobius"/>
    </source>
</evidence>